<protein>
    <submittedName>
        <fullName evidence="1">Uncharacterized protein</fullName>
    </submittedName>
</protein>
<sequence>MELTAPRKEDLLMRKFLTFAAFTLLIAVLCLVGISAIKNHDTTTAIAPTEQTQGLIASEKTHGTAVATNRLMAYEKNANEITYITTNQTTAAVRGHPEITLTGARTIATNRGHPYVAMTTRDGPDSVRPLTDFKTYCENAVRQTGMVATTRQVNIPLRA</sequence>
<name>A0A1G1XUM2_9BACT</name>
<reference evidence="1 2" key="1">
    <citation type="journal article" date="2016" name="Nat. Commun.">
        <title>Thousands of microbial genomes shed light on interconnected biogeochemical processes in an aquifer system.</title>
        <authorList>
            <person name="Anantharaman K."/>
            <person name="Brown C.T."/>
            <person name="Hug L.A."/>
            <person name="Sharon I."/>
            <person name="Castelle C.J."/>
            <person name="Probst A.J."/>
            <person name="Thomas B.C."/>
            <person name="Singh A."/>
            <person name="Wilkins M.J."/>
            <person name="Karaoz U."/>
            <person name="Brodie E.L."/>
            <person name="Williams K.H."/>
            <person name="Hubbard S.S."/>
            <person name="Banfield J.F."/>
        </authorList>
    </citation>
    <scope>NUCLEOTIDE SEQUENCE [LARGE SCALE GENOMIC DNA]</scope>
</reference>
<organism evidence="1 2">
    <name type="scientific">Candidatus Buchananbacteria bacterium RIFCSPHIGHO2_01_FULL_39_8</name>
    <dbReference type="NCBI Taxonomy" id="1797533"/>
    <lineage>
        <taxon>Bacteria</taxon>
        <taxon>Candidatus Buchananiibacteriota</taxon>
    </lineage>
</organism>
<gene>
    <name evidence="1" type="ORF">A2731_02710</name>
</gene>
<accession>A0A1G1XUM2</accession>
<comment type="caution">
    <text evidence="1">The sequence shown here is derived from an EMBL/GenBank/DDBJ whole genome shotgun (WGS) entry which is preliminary data.</text>
</comment>
<dbReference type="AlphaFoldDB" id="A0A1G1XUM2"/>
<evidence type="ECO:0000313" key="1">
    <source>
        <dbReference type="EMBL" id="OGY43306.1"/>
    </source>
</evidence>
<evidence type="ECO:0000313" key="2">
    <source>
        <dbReference type="Proteomes" id="UP000176241"/>
    </source>
</evidence>
<proteinExistence type="predicted"/>
<dbReference type="EMBL" id="MHIC01000051">
    <property type="protein sequence ID" value="OGY43306.1"/>
    <property type="molecule type" value="Genomic_DNA"/>
</dbReference>
<dbReference type="Proteomes" id="UP000176241">
    <property type="component" value="Unassembled WGS sequence"/>
</dbReference>